<dbReference type="PIRSF" id="PIRSF006806">
    <property type="entry name" value="FTHF_cligase"/>
    <property type="match status" value="1"/>
</dbReference>
<proteinExistence type="inferred from homology"/>
<dbReference type="EMBL" id="SEZK01000009">
    <property type="protein sequence ID" value="RYU52315.1"/>
    <property type="molecule type" value="Genomic_DNA"/>
</dbReference>
<keyword evidence="7" id="KW-0436">Ligase</keyword>
<dbReference type="GO" id="GO:0009396">
    <property type="term" value="P:folic acid-containing compound biosynthetic process"/>
    <property type="evidence" value="ECO:0007669"/>
    <property type="project" value="TreeGrafter"/>
</dbReference>
<reference evidence="10 11" key="1">
    <citation type="submission" date="2019-02" db="EMBL/GenBank/DDBJ databases">
        <title>Genome sequences of Aliivibrio finisterrensis strains from farmed Atlantic salmon.</title>
        <authorList>
            <person name="Bowman J.P."/>
        </authorList>
    </citation>
    <scope>NUCLEOTIDE SEQUENCE [LARGE SCALE GENOMIC DNA]</scope>
    <source>
        <strain evidence="9 12">A21</strain>
        <strain evidence="7 10">A32</strain>
        <strain evidence="8 11">A46</strain>
    </source>
</reference>
<dbReference type="Proteomes" id="UP000294063">
    <property type="component" value="Unassembled WGS sequence"/>
</dbReference>
<dbReference type="OrthoDB" id="9801938at2"/>
<evidence type="ECO:0000313" key="7">
    <source>
        <dbReference type="EMBL" id="RYU45589.1"/>
    </source>
</evidence>
<dbReference type="Proteomes" id="UP000434870">
    <property type="component" value="Unassembled WGS sequence"/>
</dbReference>
<dbReference type="EC" id="6.3.3.2" evidence="5"/>
<organism evidence="7 10">
    <name type="scientific">Aliivibrio finisterrensis</name>
    <dbReference type="NCBI Taxonomy" id="511998"/>
    <lineage>
        <taxon>Bacteria</taxon>
        <taxon>Pseudomonadati</taxon>
        <taxon>Pseudomonadota</taxon>
        <taxon>Gammaproteobacteria</taxon>
        <taxon>Vibrionales</taxon>
        <taxon>Vibrionaceae</taxon>
        <taxon>Aliivibrio</taxon>
    </lineage>
</organism>
<dbReference type="GO" id="GO:0046872">
    <property type="term" value="F:metal ion binding"/>
    <property type="evidence" value="ECO:0007669"/>
    <property type="project" value="UniProtKB-KW"/>
</dbReference>
<dbReference type="InterPro" id="IPR037171">
    <property type="entry name" value="NagB/RpiA_transferase-like"/>
</dbReference>
<dbReference type="RefSeq" id="WP_130044940.1">
    <property type="nucleotide sequence ID" value="NZ_SEZJ01000012.1"/>
</dbReference>
<feature type="binding site" evidence="4">
    <location>
        <begin position="4"/>
        <end position="8"/>
    </location>
    <ligand>
        <name>ATP</name>
        <dbReference type="ChEBI" id="CHEBI:30616"/>
    </ligand>
</feature>
<accession>A0A4Q5KHF9</accession>
<gene>
    <name evidence="7" type="ORF">ERW49_13825</name>
    <name evidence="9" type="ORF">ERW53_09795</name>
    <name evidence="8" type="ORF">ERW57_07420</name>
    <name evidence="6" type="ORF">F8B77_05780</name>
</gene>
<comment type="cofactor">
    <cofactor evidence="5">
        <name>Mg(2+)</name>
        <dbReference type="ChEBI" id="CHEBI:18420"/>
    </cofactor>
</comment>
<evidence type="ECO:0000313" key="12">
    <source>
        <dbReference type="Proteomes" id="UP000294166"/>
    </source>
</evidence>
<dbReference type="GO" id="GO:0005524">
    <property type="term" value="F:ATP binding"/>
    <property type="evidence" value="ECO:0007669"/>
    <property type="project" value="UniProtKB-KW"/>
</dbReference>
<keyword evidence="3 4" id="KW-0067">ATP-binding</keyword>
<evidence type="ECO:0000256" key="4">
    <source>
        <dbReference type="PIRSR" id="PIRSR006806-1"/>
    </source>
</evidence>
<feature type="binding site" evidence="4">
    <location>
        <position position="50"/>
    </location>
    <ligand>
        <name>substrate</name>
    </ligand>
</feature>
<dbReference type="Proteomes" id="UP000293465">
    <property type="component" value="Unassembled WGS sequence"/>
</dbReference>
<evidence type="ECO:0000256" key="5">
    <source>
        <dbReference type="RuleBase" id="RU361279"/>
    </source>
</evidence>
<keyword evidence="5" id="KW-0460">Magnesium</keyword>
<dbReference type="PANTHER" id="PTHR23407:SF1">
    <property type="entry name" value="5-FORMYLTETRAHYDROFOLATE CYCLO-LIGASE"/>
    <property type="match status" value="1"/>
</dbReference>
<comment type="similarity">
    <text evidence="1 5">Belongs to the 5-formyltetrahydrofolate cyclo-ligase family.</text>
</comment>
<evidence type="ECO:0000313" key="13">
    <source>
        <dbReference type="Proteomes" id="UP000434870"/>
    </source>
</evidence>
<evidence type="ECO:0000313" key="11">
    <source>
        <dbReference type="Proteomes" id="UP000294063"/>
    </source>
</evidence>
<dbReference type="SUPFAM" id="SSF100950">
    <property type="entry name" value="NagB/RpiA/CoA transferase-like"/>
    <property type="match status" value="1"/>
</dbReference>
<dbReference type="Pfam" id="PF01812">
    <property type="entry name" value="5-FTHF_cyc-lig"/>
    <property type="match status" value="1"/>
</dbReference>
<comment type="catalytic activity">
    <reaction evidence="5">
        <text>(6S)-5-formyl-5,6,7,8-tetrahydrofolate + ATP = (6R)-5,10-methenyltetrahydrofolate + ADP + phosphate</text>
        <dbReference type="Rhea" id="RHEA:10488"/>
        <dbReference type="ChEBI" id="CHEBI:30616"/>
        <dbReference type="ChEBI" id="CHEBI:43474"/>
        <dbReference type="ChEBI" id="CHEBI:57455"/>
        <dbReference type="ChEBI" id="CHEBI:57457"/>
        <dbReference type="ChEBI" id="CHEBI:456216"/>
        <dbReference type="EC" id="6.3.3.2"/>
    </reaction>
</comment>
<dbReference type="NCBIfam" id="TIGR02727">
    <property type="entry name" value="MTHFS_bact"/>
    <property type="match status" value="1"/>
</dbReference>
<dbReference type="EMBL" id="SEZJ01000012">
    <property type="protein sequence ID" value="RYU45589.1"/>
    <property type="molecule type" value="Genomic_DNA"/>
</dbReference>
<dbReference type="GO" id="GO:0035999">
    <property type="term" value="P:tetrahydrofolate interconversion"/>
    <property type="evidence" value="ECO:0007669"/>
    <property type="project" value="TreeGrafter"/>
</dbReference>
<dbReference type="GO" id="GO:0030272">
    <property type="term" value="F:5-formyltetrahydrofolate cyclo-ligase activity"/>
    <property type="evidence" value="ECO:0007669"/>
    <property type="project" value="UniProtKB-EC"/>
</dbReference>
<evidence type="ECO:0000256" key="1">
    <source>
        <dbReference type="ARBA" id="ARBA00010638"/>
    </source>
</evidence>
<sequence>MTSRRRIRQSIRQLRNTLSPTEQSQAADALVLQCATNPIIQKANTIAVYLSSDGEVDTDPLIQWLWQQGKQVSLPVIHPFAKGHLLFLEYTKTTPLIHNKYQILEPKLDKTKIVPTSELDLILTPLVAFDHTGNRLGMGGGYYDRTLSRWHTDQQGPMPIGLSHSCQQVPLLPIESWDVPLPQIITPKKTWFW</sequence>
<evidence type="ECO:0000313" key="9">
    <source>
        <dbReference type="EMBL" id="RYU64478.1"/>
    </source>
</evidence>
<feature type="binding site" evidence="4">
    <location>
        <begin position="135"/>
        <end position="143"/>
    </location>
    <ligand>
        <name>ATP</name>
        <dbReference type="ChEBI" id="CHEBI:30616"/>
    </ligand>
</feature>
<protein>
    <recommendedName>
        <fullName evidence="5">5-formyltetrahydrofolate cyclo-ligase</fullName>
        <ecNumber evidence="5">6.3.3.2</ecNumber>
    </recommendedName>
</protein>
<feature type="binding site" evidence="4">
    <location>
        <position position="55"/>
    </location>
    <ligand>
        <name>substrate</name>
    </ligand>
</feature>
<evidence type="ECO:0000313" key="6">
    <source>
        <dbReference type="EMBL" id="KAB2825667.1"/>
    </source>
</evidence>
<evidence type="ECO:0000256" key="3">
    <source>
        <dbReference type="ARBA" id="ARBA00022840"/>
    </source>
</evidence>
<dbReference type="GeneID" id="56276143"/>
<dbReference type="PANTHER" id="PTHR23407">
    <property type="entry name" value="ATPASE INHIBITOR/5-FORMYLTETRAHYDROFOLATE CYCLO-LIGASE"/>
    <property type="match status" value="1"/>
</dbReference>
<dbReference type="AlphaFoldDB" id="A0A4Q5KHF9"/>
<comment type="caution">
    <text evidence="7">The sequence shown here is derived from an EMBL/GenBank/DDBJ whole genome shotgun (WGS) entry which is preliminary data.</text>
</comment>
<dbReference type="Proteomes" id="UP000294166">
    <property type="component" value="Unassembled WGS sequence"/>
</dbReference>
<dbReference type="InterPro" id="IPR002698">
    <property type="entry name" value="FTHF_cligase"/>
</dbReference>
<dbReference type="InterPro" id="IPR024185">
    <property type="entry name" value="FTHF_cligase-like_sf"/>
</dbReference>
<evidence type="ECO:0000256" key="2">
    <source>
        <dbReference type="ARBA" id="ARBA00022741"/>
    </source>
</evidence>
<dbReference type="EMBL" id="WBVP01000004">
    <property type="protein sequence ID" value="KAB2825667.1"/>
    <property type="molecule type" value="Genomic_DNA"/>
</dbReference>
<evidence type="ECO:0000313" key="8">
    <source>
        <dbReference type="EMBL" id="RYU52315.1"/>
    </source>
</evidence>
<reference evidence="6 13" key="2">
    <citation type="submission" date="2019-09" db="EMBL/GenBank/DDBJ databases">
        <title>Genome of Aliivibrio finisterrensis LMG 23869 (type strain).</title>
        <authorList>
            <person name="Bowman J.P."/>
        </authorList>
    </citation>
    <scope>NUCLEOTIDE SEQUENCE [LARGE SCALE GENOMIC DNA]</scope>
    <source>
        <strain evidence="6 13">LMG 23869</strain>
    </source>
</reference>
<evidence type="ECO:0000313" key="10">
    <source>
        <dbReference type="Proteomes" id="UP000293465"/>
    </source>
</evidence>
<dbReference type="EMBL" id="SEZN01000015">
    <property type="protein sequence ID" value="RYU64478.1"/>
    <property type="molecule type" value="Genomic_DNA"/>
</dbReference>
<dbReference type="Gene3D" id="3.40.50.10420">
    <property type="entry name" value="NagB/RpiA/CoA transferase-like"/>
    <property type="match status" value="1"/>
</dbReference>
<keyword evidence="5" id="KW-0479">Metal-binding</keyword>
<keyword evidence="2 4" id="KW-0547">Nucleotide-binding</keyword>
<keyword evidence="12" id="KW-1185">Reference proteome</keyword>
<name>A0A4Q5KHF9_9GAMM</name>